<accession>A9BDL7</accession>
<dbReference type="EMBL" id="CP000878">
    <property type="protein sequence ID" value="ABX08203.1"/>
    <property type="molecule type" value="Genomic_DNA"/>
</dbReference>
<gene>
    <name evidence="2" type="ordered locus">P9211_02721</name>
</gene>
<keyword evidence="1" id="KW-0472">Membrane</keyword>
<protein>
    <recommendedName>
        <fullName evidence="4">Myosin heavy chain</fullName>
    </recommendedName>
</protein>
<dbReference type="eggNOG" id="COG4372">
    <property type="taxonomic scope" value="Bacteria"/>
</dbReference>
<keyword evidence="1" id="KW-1133">Transmembrane helix</keyword>
<dbReference type="RefSeq" id="WP_012194828.1">
    <property type="nucleotide sequence ID" value="NC_009976.1"/>
</dbReference>
<dbReference type="Proteomes" id="UP000000788">
    <property type="component" value="Chromosome"/>
</dbReference>
<dbReference type="KEGG" id="pmj:P9211_02721"/>
<reference evidence="2 3" key="1">
    <citation type="journal article" date="2007" name="PLoS Genet.">
        <title>Patterns and implications of gene gain and loss in the evolution of Prochlorococcus.</title>
        <authorList>
            <person name="Kettler G.C."/>
            <person name="Martiny A.C."/>
            <person name="Huang K."/>
            <person name="Zucker J."/>
            <person name="Coleman M.L."/>
            <person name="Rodrigue S."/>
            <person name="Chen F."/>
            <person name="Lapidus A."/>
            <person name="Ferriera S."/>
            <person name="Johnson J."/>
            <person name="Steglich C."/>
            <person name="Church G.M."/>
            <person name="Richardson P."/>
            <person name="Chisholm S.W."/>
        </authorList>
    </citation>
    <scope>NUCLEOTIDE SEQUENCE [LARGE SCALE GENOMIC DNA]</scope>
    <source>
        <strain evidence="3">MIT 9211</strain>
    </source>
</reference>
<keyword evidence="3" id="KW-1185">Reference proteome</keyword>
<dbReference type="OrthoDB" id="9812848at2"/>
<evidence type="ECO:0008006" key="4">
    <source>
        <dbReference type="Google" id="ProtNLM"/>
    </source>
</evidence>
<keyword evidence="1" id="KW-0812">Transmembrane</keyword>
<dbReference type="AlphaFoldDB" id="A9BDL7"/>
<feature type="transmembrane region" description="Helical" evidence="1">
    <location>
        <begin position="44"/>
        <end position="66"/>
    </location>
</feature>
<name>A9BDL7_PROM4</name>
<dbReference type="HOGENOM" id="CLU_033222_0_0_3"/>
<dbReference type="Pfam" id="PF11283">
    <property type="entry name" value="DUF3084"/>
    <property type="match status" value="1"/>
</dbReference>
<evidence type="ECO:0000256" key="1">
    <source>
        <dbReference type="SAM" id="Phobius"/>
    </source>
</evidence>
<feature type="transmembrane region" description="Helical" evidence="1">
    <location>
        <begin position="6"/>
        <end position="24"/>
    </location>
</feature>
<dbReference type="InterPro" id="IPR021435">
    <property type="entry name" value="DUF3084"/>
</dbReference>
<dbReference type="STRING" id="93059.P9211_02721"/>
<sequence>MTGWLLIIFLLILGGVLSTLGDFLGTKIGKARLSIFKLRPRRTAVLITILTGSFISSISLMLMLLVDRQLRDGLFRLNDIQTELKESRSALLPLQKQRSILEERIEKREKELINLEKNFFALRKGEVVITSGESLGTFTIQLNEKSDIDEEIENIFTRANFNAFMRVKPGEKPDRRLILVRLDHVQRMKSIISDNRKWVINIRSAGNVLLGENYVYAFPEVLLNQNIVTKGEIIASNSLERNDYKPHTLNKKVKLLLASTLAEVKRRGSLVSEIQVDTKSINSLRNKLKRFDTSKTSLEVISNKNSDTAENVSVSLRISKIPSKN</sequence>
<evidence type="ECO:0000313" key="2">
    <source>
        <dbReference type="EMBL" id="ABX08203.1"/>
    </source>
</evidence>
<evidence type="ECO:0000313" key="3">
    <source>
        <dbReference type="Proteomes" id="UP000000788"/>
    </source>
</evidence>
<organism evidence="2 3">
    <name type="scientific">Prochlorococcus marinus (strain MIT 9211)</name>
    <dbReference type="NCBI Taxonomy" id="93059"/>
    <lineage>
        <taxon>Bacteria</taxon>
        <taxon>Bacillati</taxon>
        <taxon>Cyanobacteriota</taxon>
        <taxon>Cyanophyceae</taxon>
        <taxon>Synechococcales</taxon>
        <taxon>Prochlorococcaceae</taxon>
        <taxon>Prochlorococcus</taxon>
    </lineage>
</organism>
<proteinExistence type="predicted"/>